<protein>
    <submittedName>
        <fullName evidence="2">Uncharacterized protein</fullName>
    </submittedName>
</protein>
<reference evidence="2 3" key="1">
    <citation type="submission" date="2014-04" db="EMBL/GenBank/DDBJ databases">
        <title>Genome study of Napier grass stunt phytoplasma.</title>
        <authorList>
            <person name="Kawicha P."/>
            <person name="Dickinson M."/>
            <person name="Hodgetts J."/>
        </authorList>
    </citation>
    <scope>NUCLEOTIDE SEQUENCE [LARGE SCALE GENOMIC DNA]</scope>
    <source>
        <strain evidence="2 3">NGS-S10</strain>
    </source>
</reference>
<accession>A0A328IKB3</accession>
<evidence type="ECO:0000313" key="2">
    <source>
        <dbReference type="EMBL" id="RAM57694.1"/>
    </source>
</evidence>
<keyword evidence="1" id="KW-1133">Transmembrane helix</keyword>
<dbReference type="RefSeq" id="WP_111961345.1">
    <property type="nucleotide sequence ID" value="NZ_JHUK01000004.1"/>
</dbReference>
<dbReference type="EMBL" id="JHUK01000004">
    <property type="protein sequence ID" value="RAM57694.1"/>
    <property type="molecule type" value="Genomic_DNA"/>
</dbReference>
<proteinExistence type="predicted"/>
<keyword evidence="1" id="KW-0812">Transmembrane</keyword>
<evidence type="ECO:0000313" key="3">
    <source>
        <dbReference type="Proteomes" id="UP000249343"/>
    </source>
</evidence>
<keyword evidence="3" id="KW-1185">Reference proteome</keyword>
<comment type="caution">
    <text evidence="2">The sequence shown here is derived from an EMBL/GenBank/DDBJ whole genome shotgun (WGS) entry which is preliminary data.</text>
</comment>
<feature type="transmembrane region" description="Helical" evidence="1">
    <location>
        <begin position="63"/>
        <end position="84"/>
    </location>
</feature>
<dbReference type="Proteomes" id="UP000249343">
    <property type="component" value="Unassembled WGS sequence"/>
</dbReference>
<sequence length="127" mass="14879">MSKKSFFKNIIPSKKKQKITPKKSIYRKSSSTNSVKISIEQPVTKSTQKNNLWIKIGKIITTFLFWLPLLILSGALGLVLFKFFSEVYAAISKKGKKIIEYMVKHYNKYIDELIKKTWEWLFNKKPS</sequence>
<keyword evidence="1" id="KW-0472">Membrane</keyword>
<organism evidence="2 3">
    <name type="scientific">Candidatus Phytoplasma oryzae</name>
    <dbReference type="NCBI Taxonomy" id="203274"/>
    <lineage>
        <taxon>Bacteria</taxon>
        <taxon>Bacillati</taxon>
        <taxon>Mycoplasmatota</taxon>
        <taxon>Mollicutes</taxon>
        <taxon>Acholeplasmatales</taxon>
        <taxon>Acholeplasmataceae</taxon>
        <taxon>Candidatus Phytoplasma</taxon>
        <taxon>16SrXI (Rice yellow dwarf group)</taxon>
    </lineage>
</organism>
<dbReference type="AlphaFoldDB" id="A0A328IKB3"/>
<evidence type="ECO:0000256" key="1">
    <source>
        <dbReference type="SAM" id="Phobius"/>
    </source>
</evidence>
<name>A0A328IKB3_9MOLU</name>
<gene>
    <name evidence="2" type="ORF">DH96_01965</name>
</gene>